<reference evidence="13 14" key="1">
    <citation type="submission" date="2020-02" db="EMBL/GenBank/DDBJ databases">
        <authorList>
            <person name="Ferguson B K."/>
        </authorList>
    </citation>
    <scope>NUCLEOTIDE SEQUENCE [LARGE SCALE GENOMIC DNA]</scope>
</reference>
<evidence type="ECO:0000256" key="2">
    <source>
        <dbReference type="ARBA" id="ARBA00007193"/>
    </source>
</evidence>
<protein>
    <submittedName>
        <fullName evidence="13">Uncharacterized protein</fullName>
    </submittedName>
</protein>
<keyword evidence="5 12" id="KW-0812">Transmembrane</keyword>
<keyword evidence="4 12" id="KW-0894">Sodium channel</keyword>
<dbReference type="GO" id="GO:0005272">
    <property type="term" value="F:sodium channel activity"/>
    <property type="evidence" value="ECO:0007669"/>
    <property type="project" value="UniProtKB-KW"/>
</dbReference>
<evidence type="ECO:0000256" key="5">
    <source>
        <dbReference type="ARBA" id="ARBA00022692"/>
    </source>
</evidence>
<evidence type="ECO:0000256" key="8">
    <source>
        <dbReference type="ARBA" id="ARBA00023065"/>
    </source>
</evidence>
<keyword evidence="3 12" id="KW-0813">Transport</keyword>
<accession>A0A6H5HXD8</accession>
<gene>
    <name evidence="13" type="ORF">TBRA_LOCUS2415</name>
</gene>
<evidence type="ECO:0000256" key="7">
    <source>
        <dbReference type="ARBA" id="ARBA00023053"/>
    </source>
</evidence>
<evidence type="ECO:0000256" key="1">
    <source>
        <dbReference type="ARBA" id="ARBA00004141"/>
    </source>
</evidence>
<sequence>MWGEREIYLSAFFLIIQVQGRRYGRDAGVFQESGRLDVRERRRANKSEFFRRGSRSLAEDSLRAASRCAARVDLSGGHRARPSLDQHGERLVPRRRQQHQALHRYRFYWHYPDTLGDYSNGKSSKLIRLLTLNSMTLSIEEVASTSRVRASSDPRRRDCKLHRDEAAVATGLGGWPIYARAICERECRYARVEQLCRCRPHTAMRRTGRFSSIYNITLCVPAINNFGRVSLLLDLAGMPICNASQLHYCLAGQAANLMALKSRDLRACGCIQDCNGALYLDKEFDSFAL</sequence>
<evidence type="ECO:0000256" key="4">
    <source>
        <dbReference type="ARBA" id="ARBA00022461"/>
    </source>
</evidence>
<dbReference type="Proteomes" id="UP000479190">
    <property type="component" value="Unassembled WGS sequence"/>
</dbReference>
<dbReference type="EMBL" id="CADCXV010000480">
    <property type="protein sequence ID" value="CAB0030413.1"/>
    <property type="molecule type" value="Genomic_DNA"/>
</dbReference>
<keyword evidence="10 12" id="KW-0739">Sodium transport</keyword>
<name>A0A6H5HXD8_9HYME</name>
<dbReference type="Pfam" id="PF00858">
    <property type="entry name" value="ASC"/>
    <property type="match status" value="1"/>
</dbReference>
<keyword evidence="9" id="KW-0472">Membrane</keyword>
<evidence type="ECO:0000256" key="11">
    <source>
        <dbReference type="ARBA" id="ARBA00023303"/>
    </source>
</evidence>
<dbReference type="GO" id="GO:0016020">
    <property type="term" value="C:membrane"/>
    <property type="evidence" value="ECO:0007669"/>
    <property type="project" value="UniProtKB-SubCell"/>
</dbReference>
<keyword evidence="14" id="KW-1185">Reference proteome</keyword>
<organism evidence="13 14">
    <name type="scientific">Trichogramma brassicae</name>
    <dbReference type="NCBI Taxonomy" id="86971"/>
    <lineage>
        <taxon>Eukaryota</taxon>
        <taxon>Metazoa</taxon>
        <taxon>Ecdysozoa</taxon>
        <taxon>Arthropoda</taxon>
        <taxon>Hexapoda</taxon>
        <taxon>Insecta</taxon>
        <taxon>Pterygota</taxon>
        <taxon>Neoptera</taxon>
        <taxon>Endopterygota</taxon>
        <taxon>Hymenoptera</taxon>
        <taxon>Apocrita</taxon>
        <taxon>Proctotrupomorpha</taxon>
        <taxon>Chalcidoidea</taxon>
        <taxon>Trichogrammatidae</taxon>
        <taxon>Trichogramma</taxon>
    </lineage>
</organism>
<evidence type="ECO:0000256" key="10">
    <source>
        <dbReference type="ARBA" id="ARBA00023201"/>
    </source>
</evidence>
<comment type="similarity">
    <text evidence="2 12">Belongs to the amiloride-sensitive sodium channel (TC 1.A.6) family.</text>
</comment>
<dbReference type="InterPro" id="IPR001873">
    <property type="entry name" value="ENaC"/>
</dbReference>
<keyword evidence="7" id="KW-0915">Sodium</keyword>
<evidence type="ECO:0000256" key="3">
    <source>
        <dbReference type="ARBA" id="ARBA00022448"/>
    </source>
</evidence>
<keyword evidence="8 12" id="KW-0406">Ion transport</keyword>
<evidence type="ECO:0000256" key="6">
    <source>
        <dbReference type="ARBA" id="ARBA00022989"/>
    </source>
</evidence>
<comment type="subcellular location">
    <subcellularLocation>
        <location evidence="1">Membrane</location>
        <topology evidence="1">Multi-pass membrane protein</topology>
    </subcellularLocation>
</comment>
<keyword evidence="11 12" id="KW-0407">Ion channel</keyword>
<dbReference type="OrthoDB" id="6628406at2759"/>
<evidence type="ECO:0000313" key="13">
    <source>
        <dbReference type="EMBL" id="CAB0030413.1"/>
    </source>
</evidence>
<proteinExistence type="inferred from homology"/>
<evidence type="ECO:0000313" key="14">
    <source>
        <dbReference type="Proteomes" id="UP000479190"/>
    </source>
</evidence>
<dbReference type="AlphaFoldDB" id="A0A6H5HXD8"/>
<evidence type="ECO:0000256" key="9">
    <source>
        <dbReference type="ARBA" id="ARBA00023136"/>
    </source>
</evidence>
<evidence type="ECO:0000256" key="12">
    <source>
        <dbReference type="RuleBase" id="RU000679"/>
    </source>
</evidence>
<keyword evidence="6" id="KW-1133">Transmembrane helix</keyword>